<keyword evidence="7" id="KW-0472">Membrane</keyword>
<evidence type="ECO:0000256" key="7">
    <source>
        <dbReference type="SAM" id="Phobius"/>
    </source>
</evidence>
<feature type="transmembrane region" description="Helical" evidence="7">
    <location>
        <begin position="494"/>
        <end position="521"/>
    </location>
</feature>
<dbReference type="PROSITE" id="PS51379">
    <property type="entry name" value="4FE4S_FER_2"/>
    <property type="match status" value="2"/>
</dbReference>
<evidence type="ECO:0000313" key="10">
    <source>
        <dbReference type="Proteomes" id="UP000195607"/>
    </source>
</evidence>
<keyword evidence="2" id="KW-0004">4Fe-4S</keyword>
<sequence length="656" mass="74291">MNYDMWILGLIAGLMGIFTSYILYLSRTAENPLRKIITYILLAMMNGMLLGPSIYLSGVITISLEDAIVISAGLMAIEIIYPLILFVRSIEQEDIEIRISIPVIIFLTLLNEFLMSLDFNSIILSKTIFTIYGTSFVALISQTVSSFWFIFPMALEMGLTAIFTIRKGEKIAFIFIIFQSLVMFFTPTAIPQNTWISISVFAGGAVMTALLIFIFESLYRESYVNKNFSRYLLQILLIYGLMMIGVMIFQYESSVLIVSIAVLLEMIVYINAILRKNYFSGKGKVYWLANKEWSTLFLMDVFIAEFAMGATFDFQYYGTSFFINSLHLAVFSGSIINMITEFFYNTVVFVGGITGSSWFLIMMGFEMGSLVVFKIMKTRELENKIRLGLMIGAYGIYSILIPSFLVTNSRIYPFIGWSMGIGTAGGLAPALIIPMLLTYVISGSLSLLFGARQLCSVFCTAPLMYQGTFYDSMKKFNRTTPTAKKLSTGGERNLIYRVVSFTIYISLAVAALFSFLYHYHILNYEIYGTDPLFFMYIIIFDIMWYAVFLTMPYFGNYGCINTGYCHWGNFNRFVGKYGLFKLKVKDPSQCVTCKTKDCALACPVGLSSQPGSFISQGQFKNSRCVGVGDCVEACPYENIFFYDVRNFLKEKVMKKE</sequence>
<evidence type="ECO:0000256" key="3">
    <source>
        <dbReference type="ARBA" id="ARBA00022723"/>
    </source>
</evidence>
<keyword evidence="6" id="KW-0411">Iron-sulfur</keyword>
<dbReference type="Pfam" id="PF13237">
    <property type="entry name" value="Fer4_10"/>
    <property type="match status" value="1"/>
</dbReference>
<evidence type="ECO:0000256" key="2">
    <source>
        <dbReference type="ARBA" id="ARBA00022485"/>
    </source>
</evidence>
<dbReference type="PANTHER" id="PTHR30176:SF3">
    <property type="entry name" value="FERREDOXIN-TYPE PROTEIN NAPH"/>
    <property type="match status" value="1"/>
</dbReference>
<dbReference type="InterPro" id="IPR051684">
    <property type="entry name" value="Electron_Trans/Redox"/>
</dbReference>
<evidence type="ECO:0000313" key="9">
    <source>
        <dbReference type="EMBL" id="SIM85939.1"/>
    </source>
</evidence>
<keyword evidence="7" id="KW-1133">Transmembrane helix</keyword>
<proteinExistence type="predicted"/>
<feature type="transmembrane region" description="Helical" evidence="7">
    <location>
        <begin position="385"/>
        <end position="407"/>
    </location>
</feature>
<dbReference type="SUPFAM" id="SSF54862">
    <property type="entry name" value="4Fe-4S ferredoxins"/>
    <property type="match status" value="1"/>
</dbReference>
<feature type="transmembrane region" description="Helical" evidence="7">
    <location>
        <begin position="343"/>
        <end position="365"/>
    </location>
</feature>
<feature type="transmembrane region" description="Helical" evidence="7">
    <location>
        <begin position="171"/>
        <end position="190"/>
    </location>
</feature>
<dbReference type="Proteomes" id="UP000195607">
    <property type="component" value="Chromosome I"/>
</dbReference>
<feature type="transmembrane region" description="Helical" evidence="7">
    <location>
        <begin position="6"/>
        <end position="24"/>
    </location>
</feature>
<evidence type="ECO:0000256" key="5">
    <source>
        <dbReference type="ARBA" id="ARBA00023004"/>
    </source>
</evidence>
<gene>
    <name evidence="9" type="ORF">CSP5_1884</name>
</gene>
<feature type="transmembrane region" description="Helical" evidence="7">
    <location>
        <begin position="36"/>
        <end position="55"/>
    </location>
</feature>
<keyword evidence="5" id="KW-0408">Iron</keyword>
<feature type="transmembrane region" description="Helical" evidence="7">
    <location>
        <begin position="533"/>
        <end position="554"/>
    </location>
</feature>
<evidence type="ECO:0000256" key="4">
    <source>
        <dbReference type="ARBA" id="ARBA00022982"/>
    </source>
</evidence>
<feature type="transmembrane region" description="Helical" evidence="7">
    <location>
        <begin position="318"/>
        <end position="336"/>
    </location>
</feature>
<accession>A0A1N5WL36</accession>
<dbReference type="PANTHER" id="PTHR30176">
    <property type="entry name" value="FERREDOXIN-TYPE PROTEIN NAPH"/>
    <property type="match status" value="1"/>
</dbReference>
<name>A0A1N5WL36_9ARCH</name>
<evidence type="ECO:0000259" key="8">
    <source>
        <dbReference type="PROSITE" id="PS51379"/>
    </source>
</evidence>
<dbReference type="AlphaFoldDB" id="A0A1N5WL36"/>
<protein>
    <submittedName>
        <fullName evidence="9">4Fe-4S ferredoxin iron-sulfur binding domain protein</fullName>
    </submittedName>
</protein>
<dbReference type="InterPro" id="IPR017896">
    <property type="entry name" value="4Fe4S_Fe-S-bd"/>
</dbReference>
<feature type="transmembrane region" description="Helical" evidence="7">
    <location>
        <begin position="67"/>
        <end position="87"/>
    </location>
</feature>
<feature type="transmembrane region" description="Helical" evidence="7">
    <location>
        <begin position="295"/>
        <end position="312"/>
    </location>
</feature>
<feature type="transmembrane region" description="Helical" evidence="7">
    <location>
        <begin position="447"/>
        <end position="465"/>
    </location>
</feature>
<dbReference type="GeneID" id="41589121"/>
<feature type="transmembrane region" description="Helical" evidence="7">
    <location>
        <begin position="231"/>
        <end position="249"/>
    </location>
</feature>
<organism evidence="9 10">
    <name type="scientific">Cuniculiplasma divulgatum</name>
    <dbReference type="NCBI Taxonomy" id="1673428"/>
    <lineage>
        <taxon>Archaea</taxon>
        <taxon>Methanobacteriati</taxon>
        <taxon>Thermoplasmatota</taxon>
        <taxon>Thermoplasmata</taxon>
        <taxon>Thermoplasmatales</taxon>
        <taxon>Cuniculiplasmataceae</taxon>
        <taxon>Cuniculiplasma</taxon>
    </lineage>
</organism>
<keyword evidence="7" id="KW-0812">Transmembrane</keyword>
<reference evidence="9 10" key="1">
    <citation type="submission" date="2016-04" db="EMBL/GenBank/DDBJ databases">
        <authorList>
            <person name="Evans L.H."/>
            <person name="Alamgir A."/>
            <person name="Owens N."/>
            <person name="Weber N.D."/>
            <person name="Virtaneva K."/>
            <person name="Barbian K."/>
            <person name="Babar A."/>
            <person name="Rosenke K."/>
        </authorList>
    </citation>
    <scope>NUCLEOTIDE SEQUENCE [LARGE SCALE GENOMIC DNA]</scope>
    <source>
        <strain evidence="10">S5(T) (JCM 30642 \VKM B-2941)</strain>
    </source>
</reference>
<feature type="transmembrane region" description="Helical" evidence="7">
    <location>
        <begin position="255"/>
        <end position="274"/>
    </location>
</feature>
<keyword evidence="3" id="KW-0479">Metal-binding</keyword>
<dbReference type="Gene3D" id="3.30.70.20">
    <property type="match status" value="1"/>
</dbReference>
<dbReference type="RefSeq" id="WP_148690203.1">
    <property type="nucleotide sequence ID" value="NZ_LT671858.1"/>
</dbReference>
<evidence type="ECO:0000256" key="1">
    <source>
        <dbReference type="ARBA" id="ARBA00022448"/>
    </source>
</evidence>
<evidence type="ECO:0000256" key="6">
    <source>
        <dbReference type="ARBA" id="ARBA00023014"/>
    </source>
</evidence>
<feature type="transmembrane region" description="Helical" evidence="7">
    <location>
        <begin position="129"/>
        <end position="151"/>
    </location>
</feature>
<dbReference type="GO" id="GO:0046872">
    <property type="term" value="F:metal ion binding"/>
    <property type="evidence" value="ECO:0007669"/>
    <property type="project" value="UniProtKB-KW"/>
</dbReference>
<feature type="transmembrane region" description="Helical" evidence="7">
    <location>
        <begin position="196"/>
        <end position="219"/>
    </location>
</feature>
<dbReference type="EMBL" id="LT671858">
    <property type="protein sequence ID" value="SIM85939.1"/>
    <property type="molecule type" value="Genomic_DNA"/>
</dbReference>
<dbReference type="GO" id="GO:0005886">
    <property type="term" value="C:plasma membrane"/>
    <property type="evidence" value="ECO:0007669"/>
    <property type="project" value="TreeGrafter"/>
</dbReference>
<feature type="domain" description="4Fe-4S ferredoxin-type" evidence="8">
    <location>
        <begin position="580"/>
        <end position="612"/>
    </location>
</feature>
<keyword evidence="1" id="KW-0813">Transport</keyword>
<feature type="transmembrane region" description="Helical" evidence="7">
    <location>
        <begin position="99"/>
        <end position="117"/>
    </location>
</feature>
<feature type="domain" description="4Fe-4S ferredoxin-type" evidence="8">
    <location>
        <begin position="615"/>
        <end position="644"/>
    </location>
</feature>
<keyword evidence="4" id="KW-0249">Electron transport</keyword>
<feature type="transmembrane region" description="Helical" evidence="7">
    <location>
        <begin position="414"/>
        <end position="441"/>
    </location>
</feature>
<dbReference type="GO" id="GO:0051539">
    <property type="term" value="F:4 iron, 4 sulfur cluster binding"/>
    <property type="evidence" value="ECO:0007669"/>
    <property type="project" value="UniProtKB-KW"/>
</dbReference>